<keyword evidence="3" id="KW-1185">Reference proteome</keyword>
<sequence>MVKNLNPNLIFIRTLLLSLPAPVGLRHAPHTILHPPSLSFHRVKGGQQHPPDGATPFVAEGRQGRLPAAASLCGHKDKNFNAFRGLEWNRVNPKLQPQLEVEELARGDLVEQILLNFVDLLWRALERWRAGGQGIWGYGLWVEF</sequence>
<evidence type="ECO:0000256" key="1">
    <source>
        <dbReference type="SAM" id="SignalP"/>
    </source>
</evidence>
<keyword evidence="1" id="KW-0732">Signal</keyword>
<organism evidence="2 3">
    <name type="scientific">Stylosanthes scabra</name>
    <dbReference type="NCBI Taxonomy" id="79078"/>
    <lineage>
        <taxon>Eukaryota</taxon>
        <taxon>Viridiplantae</taxon>
        <taxon>Streptophyta</taxon>
        <taxon>Embryophyta</taxon>
        <taxon>Tracheophyta</taxon>
        <taxon>Spermatophyta</taxon>
        <taxon>Magnoliopsida</taxon>
        <taxon>eudicotyledons</taxon>
        <taxon>Gunneridae</taxon>
        <taxon>Pentapetalae</taxon>
        <taxon>rosids</taxon>
        <taxon>fabids</taxon>
        <taxon>Fabales</taxon>
        <taxon>Fabaceae</taxon>
        <taxon>Papilionoideae</taxon>
        <taxon>50 kb inversion clade</taxon>
        <taxon>dalbergioids sensu lato</taxon>
        <taxon>Dalbergieae</taxon>
        <taxon>Pterocarpus clade</taxon>
        <taxon>Stylosanthes</taxon>
    </lineage>
</organism>
<feature type="chain" id="PRO_5047338242" evidence="1">
    <location>
        <begin position="26"/>
        <end position="144"/>
    </location>
</feature>
<dbReference type="Proteomes" id="UP001341840">
    <property type="component" value="Unassembled WGS sequence"/>
</dbReference>
<dbReference type="EMBL" id="JASCZI010243697">
    <property type="protein sequence ID" value="MED6213497.1"/>
    <property type="molecule type" value="Genomic_DNA"/>
</dbReference>
<gene>
    <name evidence="2" type="ORF">PIB30_093984</name>
</gene>
<comment type="caution">
    <text evidence="2">The sequence shown here is derived from an EMBL/GenBank/DDBJ whole genome shotgun (WGS) entry which is preliminary data.</text>
</comment>
<evidence type="ECO:0000313" key="3">
    <source>
        <dbReference type="Proteomes" id="UP001341840"/>
    </source>
</evidence>
<name>A0ABU6YT03_9FABA</name>
<proteinExistence type="predicted"/>
<reference evidence="2 3" key="1">
    <citation type="journal article" date="2023" name="Plants (Basel)">
        <title>Bridging the Gap: Combining Genomics and Transcriptomics Approaches to Understand Stylosanthes scabra, an Orphan Legume from the Brazilian Caatinga.</title>
        <authorList>
            <person name="Ferreira-Neto J.R.C."/>
            <person name="da Silva M.D."/>
            <person name="Binneck E."/>
            <person name="de Melo N.F."/>
            <person name="da Silva R.H."/>
            <person name="de Melo A.L.T.M."/>
            <person name="Pandolfi V."/>
            <person name="Bustamante F.O."/>
            <person name="Brasileiro-Vidal A.C."/>
            <person name="Benko-Iseppon A.M."/>
        </authorList>
    </citation>
    <scope>NUCLEOTIDE SEQUENCE [LARGE SCALE GENOMIC DNA]</scope>
    <source>
        <tissue evidence="2">Leaves</tissue>
    </source>
</reference>
<accession>A0ABU6YT03</accession>
<evidence type="ECO:0000313" key="2">
    <source>
        <dbReference type="EMBL" id="MED6213497.1"/>
    </source>
</evidence>
<protein>
    <submittedName>
        <fullName evidence="2">Uncharacterized protein</fullName>
    </submittedName>
</protein>
<feature type="signal peptide" evidence="1">
    <location>
        <begin position="1"/>
        <end position="25"/>
    </location>
</feature>